<dbReference type="EMBL" id="JACHXJ010000002">
    <property type="protein sequence ID" value="MBB3128499.1"/>
    <property type="molecule type" value="Genomic_DNA"/>
</dbReference>
<keyword evidence="5" id="KW-0449">Lipoprotein</keyword>
<dbReference type="PROSITE" id="PS51257">
    <property type="entry name" value="PROKAR_LIPOPROTEIN"/>
    <property type="match status" value="1"/>
</dbReference>
<dbReference type="AlphaFoldDB" id="A0A839TT87"/>
<sequence>MRSKQVYFKKWLVPGIATVSVFFLLSACVGKSRDVESGHTAQTFKFSIMSPFYSAQPPETDDSNAAFKALEDKTGIKMDVTFIPGTTYNDKLNVTLASGNLPQVMVVLDNKNAAVINAIRSGAFWEIGPYLKEFPNLQKYWNDQIGDNISVDGKIYGIYRDRPFARKGIIFRQDWLDNLGLQQPKTVGDIYNIAKAFTLNDPDKNGKNDTFGMSVSDDNLMYDTTVVLETALGGFNQWGIQDGKVTPDFMTQEYMGALKLLKKMYDEKLINRDFGAIKGSKLVDNINQGKAGMYISSIDDANTRHSDLFKLNPNAKIDIVLGLQGPKGVKLPANSGYSGVFMFPKSSVKTEADLKGILTYFDKSLDPDVMKLFAFGVEGVHYKVENGNPVFTNEQLWKDQVDALSQLRIAPSDLTWPTESELMKKVKKLYQEQVPNAVPSVIEPYISPTKAELGTELDKMIDDARVQFIMGAIDETGFAKATDEWRNKGGDKMIDELTQEYNKAQK</sequence>
<dbReference type="Gene3D" id="3.40.190.10">
    <property type="entry name" value="Periplasmic binding protein-like II"/>
    <property type="match status" value="2"/>
</dbReference>
<comment type="caution">
    <text evidence="6">The sequence shown here is derived from an EMBL/GenBank/DDBJ whole genome shotgun (WGS) entry which is preliminary data.</text>
</comment>
<dbReference type="Proteomes" id="UP000517523">
    <property type="component" value="Unassembled WGS sequence"/>
</dbReference>
<evidence type="ECO:0000313" key="6">
    <source>
        <dbReference type="EMBL" id="MBB3128499.1"/>
    </source>
</evidence>
<evidence type="ECO:0000313" key="7">
    <source>
        <dbReference type="Proteomes" id="UP000517523"/>
    </source>
</evidence>
<gene>
    <name evidence="6" type="ORF">FHS19_003153</name>
</gene>
<keyword evidence="2" id="KW-0732">Signal</keyword>
<evidence type="ECO:0000256" key="1">
    <source>
        <dbReference type="ARBA" id="ARBA00022475"/>
    </source>
</evidence>
<evidence type="ECO:0000256" key="4">
    <source>
        <dbReference type="ARBA" id="ARBA00023139"/>
    </source>
</evidence>
<keyword evidence="4" id="KW-0564">Palmitate</keyword>
<protein>
    <submittedName>
        <fullName evidence="6">Putative aldouronate transport system substrate-binding protein</fullName>
    </submittedName>
</protein>
<keyword evidence="3" id="KW-0472">Membrane</keyword>
<dbReference type="CDD" id="cd13580">
    <property type="entry name" value="PBP2_AlgQ_like_1"/>
    <property type="match status" value="1"/>
</dbReference>
<name>A0A839TT87_9BACL</name>
<keyword evidence="1" id="KW-1003">Cell membrane</keyword>
<dbReference type="InterPro" id="IPR006059">
    <property type="entry name" value="SBP"/>
</dbReference>
<organism evidence="6 7">
    <name type="scientific">Paenibacillus rhizosphaerae</name>
    <dbReference type="NCBI Taxonomy" id="297318"/>
    <lineage>
        <taxon>Bacteria</taxon>
        <taxon>Bacillati</taxon>
        <taxon>Bacillota</taxon>
        <taxon>Bacilli</taxon>
        <taxon>Bacillales</taxon>
        <taxon>Paenibacillaceae</taxon>
        <taxon>Paenibacillus</taxon>
    </lineage>
</organism>
<evidence type="ECO:0000256" key="2">
    <source>
        <dbReference type="ARBA" id="ARBA00022729"/>
    </source>
</evidence>
<accession>A0A839TT87</accession>
<dbReference type="InterPro" id="IPR050490">
    <property type="entry name" value="Bact_solute-bd_prot1"/>
</dbReference>
<proteinExistence type="predicted"/>
<dbReference type="PANTHER" id="PTHR43649">
    <property type="entry name" value="ARABINOSE-BINDING PROTEIN-RELATED"/>
    <property type="match status" value="1"/>
</dbReference>
<dbReference type="RefSeq" id="WP_183582665.1">
    <property type="nucleotide sequence ID" value="NZ_JACHXJ010000002.1"/>
</dbReference>
<reference evidence="6 7" key="1">
    <citation type="submission" date="2020-08" db="EMBL/GenBank/DDBJ databases">
        <title>Genomic Encyclopedia of Type Strains, Phase III (KMG-III): the genomes of soil and plant-associated and newly described type strains.</title>
        <authorList>
            <person name="Whitman W."/>
        </authorList>
    </citation>
    <scope>NUCLEOTIDE SEQUENCE [LARGE SCALE GENOMIC DNA]</scope>
    <source>
        <strain evidence="6 7">CECT 5831</strain>
    </source>
</reference>
<evidence type="ECO:0000256" key="3">
    <source>
        <dbReference type="ARBA" id="ARBA00023136"/>
    </source>
</evidence>
<dbReference type="PANTHER" id="PTHR43649:SF33">
    <property type="entry name" value="POLYGALACTURONAN_RHAMNOGALACTURONAN-BINDING PROTEIN YTCQ"/>
    <property type="match status" value="1"/>
</dbReference>
<evidence type="ECO:0000256" key="5">
    <source>
        <dbReference type="ARBA" id="ARBA00023288"/>
    </source>
</evidence>
<dbReference type="Pfam" id="PF01547">
    <property type="entry name" value="SBP_bac_1"/>
    <property type="match status" value="1"/>
</dbReference>
<dbReference type="SUPFAM" id="SSF53850">
    <property type="entry name" value="Periplasmic binding protein-like II"/>
    <property type="match status" value="1"/>
</dbReference>